<evidence type="ECO:0000313" key="3">
    <source>
        <dbReference type="EMBL" id="WXL26055.1"/>
    </source>
</evidence>
<dbReference type="EC" id="2.3.1.-" evidence="3"/>
<gene>
    <name evidence="3" type="ORF">WG219_00755</name>
</gene>
<name>A0ABZ2RGB7_ECTME</name>
<sequence>MTDLIYPARQRPLLNPDLALRDLNLDTDVAILHPWYQMDYAHFWNMQNMTPEATRTFYADALASGAMRAYMGFYRGEPAFVVERYEPRLDEVSTCYEVADGDVGMHFFVAPSSAPIRGFTRDVLRVVMAFMFDHCQAKRVVVEPDIRNTKVHRLNHQVGFVDSAVIELSWKTAQLSFCTASDFAQTLEG</sequence>
<keyword evidence="3" id="KW-0808">Transferase</keyword>
<accession>A0ABZ2RGB7</accession>
<evidence type="ECO:0000259" key="2">
    <source>
        <dbReference type="SMART" id="SM01006"/>
    </source>
</evidence>
<dbReference type="Proteomes" id="UP001476583">
    <property type="component" value="Chromosome"/>
</dbReference>
<dbReference type="InterPro" id="IPR016181">
    <property type="entry name" value="Acyl_CoA_acyltransferase"/>
</dbReference>
<comment type="pathway">
    <text evidence="1">Siderophore biosynthesis.</text>
</comment>
<feature type="domain" description="Acyltransferase MbtK/IucB-like conserved" evidence="2">
    <location>
        <begin position="21"/>
        <end position="68"/>
    </location>
</feature>
<protein>
    <submittedName>
        <fullName evidence="3">GNAT family N-acetyltransferase</fullName>
        <ecNumber evidence="3">2.3.1.-</ecNumber>
    </submittedName>
</protein>
<dbReference type="InterPro" id="IPR019432">
    <property type="entry name" value="Acyltransferase_MbtK/IucB-like"/>
</dbReference>
<dbReference type="Gene3D" id="3.40.630.30">
    <property type="match status" value="1"/>
</dbReference>
<dbReference type="GO" id="GO:0016746">
    <property type="term" value="F:acyltransferase activity"/>
    <property type="evidence" value="ECO:0007669"/>
    <property type="project" value="UniProtKB-KW"/>
</dbReference>
<organism evidence="3 4">
    <name type="scientific">Ectopseudomonas mendocina</name>
    <name type="common">Pseudomonas mendocina</name>
    <dbReference type="NCBI Taxonomy" id="300"/>
    <lineage>
        <taxon>Bacteria</taxon>
        <taxon>Pseudomonadati</taxon>
        <taxon>Pseudomonadota</taxon>
        <taxon>Gammaproteobacteria</taxon>
        <taxon>Pseudomonadales</taxon>
        <taxon>Pseudomonadaceae</taxon>
        <taxon>Ectopseudomonas</taxon>
    </lineage>
</organism>
<keyword evidence="4" id="KW-1185">Reference proteome</keyword>
<dbReference type="EMBL" id="CP148074">
    <property type="protein sequence ID" value="WXL26055.1"/>
    <property type="molecule type" value="Genomic_DNA"/>
</dbReference>
<dbReference type="PANTHER" id="PTHR31438">
    <property type="entry name" value="LYSINE N-ACYLTRANSFERASE C17G9.06C-RELATED"/>
    <property type="match status" value="1"/>
</dbReference>
<dbReference type="Pfam" id="PF13523">
    <property type="entry name" value="Acetyltransf_8"/>
    <property type="match status" value="1"/>
</dbReference>
<reference evidence="3 4" key="1">
    <citation type="submission" date="2024-03" db="EMBL/GenBank/DDBJ databases">
        <title>Complete genome of BD2.</title>
        <authorList>
            <person name="Cao G."/>
        </authorList>
    </citation>
    <scope>NUCLEOTIDE SEQUENCE [LARGE SCALE GENOMIC DNA]</scope>
    <source>
        <strain evidence="3 4">BD2</strain>
    </source>
</reference>
<dbReference type="SMART" id="SM01006">
    <property type="entry name" value="AlcB"/>
    <property type="match status" value="1"/>
</dbReference>
<dbReference type="SUPFAM" id="SSF55729">
    <property type="entry name" value="Acyl-CoA N-acyltransferases (Nat)"/>
    <property type="match status" value="1"/>
</dbReference>
<dbReference type="PANTHER" id="PTHR31438:SF1">
    <property type="entry name" value="LYSINE N-ACYLTRANSFERASE C17G9.06C-RELATED"/>
    <property type="match status" value="1"/>
</dbReference>
<keyword evidence="3" id="KW-0012">Acyltransferase</keyword>
<proteinExistence type="predicted"/>
<evidence type="ECO:0000313" key="4">
    <source>
        <dbReference type="Proteomes" id="UP001476583"/>
    </source>
</evidence>
<evidence type="ECO:0000256" key="1">
    <source>
        <dbReference type="ARBA" id="ARBA00004924"/>
    </source>
</evidence>